<evidence type="ECO:0000313" key="2">
    <source>
        <dbReference type="EMBL" id="MQL87697.1"/>
    </source>
</evidence>
<comment type="caution">
    <text evidence="2">The sequence shown here is derived from an EMBL/GenBank/DDBJ whole genome shotgun (WGS) entry which is preliminary data.</text>
</comment>
<keyword evidence="1" id="KW-1133">Transmembrane helix</keyword>
<feature type="non-terminal residue" evidence="2">
    <location>
        <position position="1"/>
    </location>
</feature>
<sequence>MAAIAHHFYNSDRVTVAFSDREPIVPFRAVLLPSLYFSVPVALVLFLARYYTSWFAWWQLWACLVVWVVTVSRDPCPREPFEGVLQATSVLELETLELRGKRWVDSDVESFVELSWSVWDARWFKLVFRRCAANREDGAAVAGVVLSCVLIVLWYFILEAVVRVVEAEQMGDDRLEGDVRGKLLGFCRESRFYRSLIALLRVLHAGELGGLIDPDIGSCFFGLSLAYSGVVLVGPHSCLTCSRGAEVGPFVRDCEAERLFLCCVVRSRFDSFEVCSGVGTVVIAIVACRVPEWWHSFSYRWYLYPVWVMVCGSMSYTSLSGVDVELCFVEVVCTLDINSGLASRWVTSTLCWRPWVAVDMVLASIGVDVYRWVLHAGELGGLINPDIGFCFFGLSLAYSGVVLVGLHSCLTCSRGAAVGPFVRDCEAERLFLYCVVRSRFDSFEVCPSVGTVVTAIMACGVPEWWHSFSYRWYLYPVWVMVCGGMSYTSLSGVDVELCFVEVV</sequence>
<name>A0A843UZ28_COLES</name>
<protein>
    <submittedName>
        <fullName evidence="2">Uncharacterized protein</fullName>
    </submittedName>
</protein>
<gene>
    <name evidence="2" type="ORF">Taro_020252</name>
</gene>
<proteinExistence type="predicted"/>
<reference evidence="2" key="1">
    <citation type="submission" date="2017-07" db="EMBL/GenBank/DDBJ databases">
        <title>Taro Niue Genome Assembly and Annotation.</title>
        <authorList>
            <person name="Atibalentja N."/>
            <person name="Keating K."/>
            <person name="Fields C.J."/>
        </authorList>
    </citation>
    <scope>NUCLEOTIDE SEQUENCE</scope>
    <source>
        <strain evidence="2">Niue_2</strain>
        <tissue evidence="2">Leaf</tissue>
    </source>
</reference>
<dbReference type="AlphaFoldDB" id="A0A843UZ28"/>
<dbReference type="Proteomes" id="UP000652761">
    <property type="component" value="Unassembled WGS sequence"/>
</dbReference>
<keyword evidence="1" id="KW-0472">Membrane</keyword>
<feature type="transmembrane region" description="Helical" evidence="1">
    <location>
        <begin position="29"/>
        <end position="48"/>
    </location>
</feature>
<accession>A0A843UZ28</accession>
<feature type="transmembrane region" description="Helical" evidence="1">
    <location>
        <begin position="138"/>
        <end position="157"/>
    </location>
</feature>
<keyword evidence="3" id="KW-1185">Reference proteome</keyword>
<dbReference type="EMBL" id="NMUH01000999">
    <property type="protein sequence ID" value="MQL87697.1"/>
    <property type="molecule type" value="Genomic_DNA"/>
</dbReference>
<keyword evidence="1" id="KW-0812">Transmembrane</keyword>
<evidence type="ECO:0000256" key="1">
    <source>
        <dbReference type="SAM" id="Phobius"/>
    </source>
</evidence>
<organism evidence="2 3">
    <name type="scientific">Colocasia esculenta</name>
    <name type="common">Wild taro</name>
    <name type="synonym">Arum esculentum</name>
    <dbReference type="NCBI Taxonomy" id="4460"/>
    <lineage>
        <taxon>Eukaryota</taxon>
        <taxon>Viridiplantae</taxon>
        <taxon>Streptophyta</taxon>
        <taxon>Embryophyta</taxon>
        <taxon>Tracheophyta</taxon>
        <taxon>Spermatophyta</taxon>
        <taxon>Magnoliopsida</taxon>
        <taxon>Liliopsida</taxon>
        <taxon>Araceae</taxon>
        <taxon>Aroideae</taxon>
        <taxon>Colocasieae</taxon>
        <taxon>Colocasia</taxon>
    </lineage>
</organism>
<evidence type="ECO:0000313" key="3">
    <source>
        <dbReference type="Proteomes" id="UP000652761"/>
    </source>
</evidence>